<accession>A0A543KL46</accession>
<gene>
    <name evidence="1" type="ORF">FB476_0662</name>
</gene>
<organism evidence="1 2">
    <name type="scientific">Ornithinimicrobium humiphilum</name>
    <dbReference type="NCBI Taxonomy" id="125288"/>
    <lineage>
        <taxon>Bacteria</taxon>
        <taxon>Bacillati</taxon>
        <taxon>Actinomycetota</taxon>
        <taxon>Actinomycetes</taxon>
        <taxon>Micrococcales</taxon>
        <taxon>Ornithinimicrobiaceae</taxon>
        <taxon>Ornithinimicrobium</taxon>
    </lineage>
</organism>
<dbReference type="InterPro" id="IPR038695">
    <property type="entry name" value="Saro_0823-like_sf"/>
</dbReference>
<reference evidence="1 2" key="1">
    <citation type="submission" date="2019-06" db="EMBL/GenBank/DDBJ databases">
        <title>Sequencing the genomes of 1000 actinobacteria strains.</title>
        <authorList>
            <person name="Klenk H.-P."/>
        </authorList>
    </citation>
    <scope>NUCLEOTIDE SEQUENCE [LARGE SCALE GENOMIC DNA]</scope>
    <source>
        <strain evidence="1 2">DSM 12362</strain>
    </source>
</reference>
<dbReference type="Proteomes" id="UP000315133">
    <property type="component" value="Unassembled WGS sequence"/>
</dbReference>
<evidence type="ECO:0000313" key="2">
    <source>
        <dbReference type="Proteomes" id="UP000315133"/>
    </source>
</evidence>
<dbReference type="AlphaFoldDB" id="A0A543KL46"/>
<dbReference type="EMBL" id="VFPU01000001">
    <property type="protein sequence ID" value="TQM95812.1"/>
    <property type="molecule type" value="Genomic_DNA"/>
</dbReference>
<proteinExistence type="predicted"/>
<name>A0A543KL46_9MICO</name>
<dbReference type="Pfam" id="PF02643">
    <property type="entry name" value="DUF192"/>
    <property type="match status" value="1"/>
</dbReference>
<sequence>MTGRTFGPGADRLLVDGREVAPVHVATTHREKGRGLLGTDAVEGALWLEGASSVHMMGMRYPIDVAVLDGSGTVLHVATLRPWVGATRPRLAGRVVVEMAAGSCRRWGIAPGGRLEVVPAG</sequence>
<keyword evidence="2" id="KW-1185">Reference proteome</keyword>
<dbReference type="Gene3D" id="2.60.120.1140">
    <property type="entry name" value="Protein of unknown function DUF192"/>
    <property type="match status" value="1"/>
</dbReference>
<comment type="caution">
    <text evidence="1">The sequence shown here is derived from an EMBL/GenBank/DDBJ whole genome shotgun (WGS) entry which is preliminary data.</text>
</comment>
<evidence type="ECO:0008006" key="3">
    <source>
        <dbReference type="Google" id="ProtNLM"/>
    </source>
</evidence>
<evidence type="ECO:0000313" key="1">
    <source>
        <dbReference type="EMBL" id="TQM95812.1"/>
    </source>
</evidence>
<protein>
    <recommendedName>
        <fullName evidence="3">DUF192 domain-containing protein</fullName>
    </recommendedName>
</protein>
<dbReference type="InterPro" id="IPR003795">
    <property type="entry name" value="DUF192"/>
</dbReference>
<dbReference type="RefSeq" id="WP_202876885.1">
    <property type="nucleotide sequence ID" value="NZ_BAAAIL010000003.1"/>
</dbReference>